<dbReference type="OrthoDB" id="28127at2759"/>
<feature type="compositionally biased region" description="Low complexity" evidence="9">
    <location>
        <begin position="117"/>
        <end position="139"/>
    </location>
</feature>
<evidence type="ECO:0000256" key="7">
    <source>
        <dbReference type="ARBA" id="ARBA00022833"/>
    </source>
</evidence>
<protein>
    <submittedName>
        <fullName evidence="12">Uncharacterized protein</fullName>
    </submittedName>
</protein>
<dbReference type="GO" id="GO:0016925">
    <property type="term" value="P:protein sumoylation"/>
    <property type="evidence" value="ECO:0007669"/>
    <property type="project" value="UniProtKB-UniPathway"/>
</dbReference>
<evidence type="ECO:0000256" key="3">
    <source>
        <dbReference type="ARBA" id="ARBA00022679"/>
    </source>
</evidence>
<proteinExistence type="inferred from homology"/>
<evidence type="ECO:0000256" key="2">
    <source>
        <dbReference type="ARBA" id="ARBA00005383"/>
    </source>
</evidence>
<feature type="compositionally biased region" description="Low complexity" evidence="9">
    <location>
        <begin position="426"/>
        <end position="447"/>
    </location>
</feature>
<comment type="similarity">
    <text evidence="2">Belongs to the PIAS family.</text>
</comment>
<keyword evidence="3" id="KW-0808">Transferase</keyword>
<evidence type="ECO:0000259" key="11">
    <source>
        <dbReference type="PROSITE" id="PS51466"/>
    </source>
</evidence>
<dbReference type="PROSITE" id="PS51466">
    <property type="entry name" value="PINIT"/>
    <property type="match status" value="1"/>
</dbReference>
<keyword evidence="4" id="KW-0479">Metal-binding</keyword>
<feature type="region of interest" description="Disordered" evidence="9">
    <location>
        <begin position="117"/>
        <end position="143"/>
    </location>
</feature>
<keyword evidence="5 8" id="KW-0863">Zinc-finger</keyword>
<keyword evidence="6" id="KW-0833">Ubl conjugation pathway</keyword>
<dbReference type="UniPathway" id="UPA00886"/>
<comment type="pathway">
    <text evidence="1">Protein modification; protein sumoylation.</text>
</comment>
<evidence type="ECO:0000256" key="4">
    <source>
        <dbReference type="ARBA" id="ARBA00022723"/>
    </source>
</evidence>
<evidence type="ECO:0000256" key="9">
    <source>
        <dbReference type="SAM" id="MobiDB-lite"/>
    </source>
</evidence>
<comment type="caution">
    <text evidence="12">The sequence shown here is derived from an EMBL/GenBank/DDBJ whole genome shotgun (WGS) entry which is preliminary data.</text>
</comment>
<dbReference type="GO" id="GO:0000785">
    <property type="term" value="C:chromatin"/>
    <property type="evidence" value="ECO:0007669"/>
    <property type="project" value="TreeGrafter"/>
</dbReference>
<dbReference type="InterPro" id="IPR013083">
    <property type="entry name" value="Znf_RING/FYVE/PHD"/>
</dbReference>
<dbReference type="AlphaFoldDB" id="A0A8H7VMZ0"/>
<dbReference type="GO" id="GO:0061665">
    <property type="term" value="F:SUMO ligase activity"/>
    <property type="evidence" value="ECO:0007669"/>
    <property type="project" value="TreeGrafter"/>
</dbReference>
<dbReference type="Proteomes" id="UP000646827">
    <property type="component" value="Unassembled WGS sequence"/>
</dbReference>
<dbReference type="InterPro" id="IPR004181">
    <property type="entry name" value="Znf_MIZ"/>
</dbReference>
<dbReference type="PANTHER" id="PTHR10782">
    <property type="entry name" value="ZINC FINGER MIZ DOMAIN-CONTAINING PROTEIN"/>
    <property type="match status" value="1"/>
</dbReference>
<evidence type="ECO:0000256" key="6">
    <source>
        <dbReference type="ARBA" id="ARBA00022786"/>
    </source>
</evidence>
<feature type="domain" description="PINIT" evidence="11">
    <location>
        <begin position="139"/>
        <end position="291"/>
    </location>
</feature>
<evidence type="ECO:0000313" key="12">
    <source>
        <dbReference type="EMBL" id="KAG2226595.1"/>
    </source>
</evidence>
<dbReference type="EMBL" id="JAEPRB010000015">
    <property type="protein sequence ID" value="KAG2226595.1"/>
    <property type="molecule type" value="Genomic_DNA"/>
</dbReference>
<feature type="compositionally biased region" description="Acidic residues" evidence="9">
    <location>
        <begin position="498"/>
        <end position="507"/>
    </location>
</feature>
<accession>A0A8H7VMZ0</accession>
<feature type="domain" description="SP-RING-type" evidence="10">
    <location>
        <begin position="320"/>
        <end position="402"/>
    </location>
</feature>
<feature type="region of interest" description="Disordered" evidence="9">
    <location>
        <begin position="605"/>
        <end position="633"/>
    </location>
</feature>
<evidence type="ECO:0000256" key="8">
    <source>
        <dbReference type="PROSITE-ProRule" id="PRU00452"/>
    </source>
</evidence>
<feature type="region of interest" description="Disordered" evidence="9">
    <location>
        <begin position="418"/>
        <end position="447"/>
    </location>
</feature>
<feature type="region of interest" description="Disordered" evidence="9">
    <location>
        <begin position="495"/>
        <end position="553"/>
    </location>
</feature>
<evidence type="ECO:0000313" key="13">
    <source>
        <dbReference type="Proteomes" id="UP000646827"/>
    </source>
</evidence>
<organism evidence="12 13">
    <name type="scientific">Circinella minor</name>
    <dbReference type="NCBI Taxonomy" id="1195481"/>
    <lineage>
        <taxon>Eukaryota</taxon>
        <taxon>Fungi</taxon>
        <taxon>Fungi incertae sedis</taxon>
        <taxon>Mucoromycota</taxon>
        <taxon>Mucoromycotina</taxon>
        <taxon>Mucoromycetes</taxon>
        <taxon>Mucorales</taxon>
        <taxon>Lichtheimiaceae</taxon>
        <taxon>Circinella</taxon>
    </lineage>
</organism>
<keyword evidence="7" id="KW-0862">Zinc</keyword>
<dbReference type="Gene3D" id="2.60.120.780">
    <property type="entry name" value="PINIT domain"/>
    <property type="match status" value="1"/>
</dbReference>
<evidence type="ECO:0000256" key="5">
    <source>
        <dbReference type="ARBA" id="ARBA00022771"/>
    </source>
</evidence>
<dbReference type="PANTHER" id="PTHR10782:SF4">
    <property type="entry name" value="TONALLI, ISOFORM E"/>
    <property type="match status" value="1"/>
</dbReference>
<dbReference type="InterPro" id="IPR023321">
    <property type="entry name" value="PINIT"/>
</dbReference>
<dbReference type="PROSITE" id="PS51044">
    <property type="entry name" value="ZF_SP_RING"/>
    <property type="match status" value="1"/>
</dbReference>
<evidence type="ECO:0000256" key="1">
    <source>
        <dbReference type="ARBA" id="ARBA00004718"/>
    </source>
</evidence>
<dbReference type="Pfam" id="PF02891">
    <property type="entry name" value="zf-MIZ"/>
    <property type="match status" value="1"/>
</dbReference>
<name>A0A8H7VMZ0_9FUNG</name>
<keyword evidence="13" id="KW-1185">Reference proteome</keyword>
<feature type="compositionally biased region" description="Low complexity" evidence="9">
    <location>
        <begin position="523"/>
        <end position="543"/>
    </location>
</feature>
<sequence length="633" mass="70830">MANRILTARNTDQENVINYVLRTAIGQSIKVDDLKSIIRLLNSSTAFSRRLPVSGNKSVLIDRIVGFIASSMRLGLYNEVESAIAILNRIHTYFQWTYNNGTLSIAPRAARLMSTTNRQNPQQLLQRQHQQQRQQQQNRTMPVSDRQIQYVTSAVYKYGPYFEVVKELTRQVVCPVSVHARGQHIFSFSLSTQEQEQIQSNTHEIRVFCSRYSDTNQPQVIEFPEICEIQVNNEPVFSGQNLRGIKGSPGTIHPPNISRHIRVGEGTQTVQLSYATSSSKFVACVRLVRRHTVESLVENLIETRNIDKNEVLEKFEQQQEESDIVIDSETLSMKCPLGFTRIQTPIRSKTCSHAQCFEAFTFLKMNEQTPTWTCPKCSRSINSYEDLFVDGYFRDLLETVGKKADIVRIGASGVLQQVKEEEDMSDSSSTPDPSSSHSVKRSTSTATDTAITILDDDDEIVGMDRETTKGIKRRASEELVCNSLYIQRPRPNVIDLTLSDDDDEEENNNNNNNNRDRDRDRGNMNTSDNNISNNSTTTTTTTTGQLIALRPPSPVPLLPHPSLPPIVPVSMVQPPRPIIVIASQPPNTTATISAVTGAVLATSQNTSNTTTTTTTTTNDNNNNNNNVNTTQSS</sequence>
<reference evidence="12 13" key="1">
    <citation type="submission" date="2020-12" db="EMBL/GenBank/DDBJ databases">
        <title>Metabolic potential, ecology and presence of endohyphal bacteria is reflected in genomic diversity of Mucoromycotina.</title>
        <authorList>
            <person name="Muszewska A."/>
            <person name="Okrasinska A."/>
            <person name="Steczkiewicz K."/>
            <person name="Drgas O."/>
            <person name="Orlowska M."/>
            <person name="Perlinska-Lenart U."/>
            <person name="Aleksandrzak-Piekarczyk T."/>
            <person name="Szatraj K."/>
            <person name="Zielenkiewicz U."/>
            <person name="Pilsyk S."/>
            <person name="Malc E."/>
            <person name="Mieczkowski P."/>
            <person name="Kruszewska J.S."/>
            <person name="Biernat P."/>
            <person name="Pawlowska J."/>
        </authorList>
    </citation>
    <scope>NUCLEOTIDE SEQUENCE [LARGE SCALE GENOMIC DNA]</scope>
    <source>
        <strain evidence="12 13">CBS 142.35</strain>
    </source>
</reference>
<dbReference type="Gene3D" id="3.30.40.10">
    <property type="entry name" value="Zinc/RING finger domain, C3HC4 (zinc finger)"/>
    <property type="match status" value="1"/>
</dbReference>
<evidence type="ECO:0000259" key="10">
    <source>
        <dbReference type="PROSITE" id="PS51044"/>
    </source>
</evidence>
<gene>
    <name evidence="12" type="ORF">INT45_005081</name>
</gene>
<dbReference type="Pfam" id="PF14324">
    <property type="entry name" value="PINIT"/>
    <property type="match status" value="1"/>
</dbReference>
<dbReference type="GO" id="GO:0008270">
    <property type="term" value="F:zinc ion binding"/>
    <property type="evidence" value="ECO:0007669"/>
    <property type="project" value="UniProtKB-KW"/>
</dbReference>
<dbReference type="InterPro" id="IPR038654">
    <property type="entry name" value="PINIT_sf"/>
</dbReference>